<sequence>MARRYAVLDVFTTSALEGNPLAVVLDSDGLDGQRMQAIAREFGLPETVFVLPPTNPAHSAKVRIFTPGRELAFAGHPTVGTAVLLAAQRFGAVDREMDAVVVLEEQVGIVRCGVKLSPNAAAYAEFDVPRLSEPLVEKLGSKGAIADALSLRPADIGFENHVPSVWTCGSPFVYVPVAGLEAIRRAAAVPALWDVAFGSMAKTGVGAYLYTRETLFRENTFHARMFAPASGITEDPATGAAVAAFAGLVNHFDDLPNGEHSYRIEQGFEMGRPSLIDLEVEVESGKLTASRIGGHAVRIAEGSIEA</sequence>
<dbReference type="AlphaFoldDB" id="A0AAU7XBG0"/>
<name>A0AAU7XBG0_9HYPH</name>
<dbReference type="GO" id="GO:0005737">
    <property type="term" value="C:cytoplasm"/>
    <property type="evidence" value="ECO:0007669"/>
    <property type="project" value="TreeGrafter"/>
</dbReference>
<dbReference type="Pfam" id="PF02567">
    <property type="entry name" value="PhzC-PhzF"/>
    <property type="match status" value="1"/>
</dbReference>
<protein>
    <submittedName>
        <fullName evidence="3">PhzF family phenazine biosynthesis protein</fullName>
    </submittedName>
</protein>
<gene>
    <name evidence="3" type="ORF">ABS361_03110</name>
</gene>
<proteinExistence type="inferred from homology"/>
<reference evidence="3" key="1">
    <citation type="submission" date="2024-06" db="EMBL/GenBank/DDBJ databases">
        <title>Methylostella associata gen. nov., sp. nov., a novel Ancalomicrobiaceae-affiliated facultatively methylotrophic bacteria that feed on methanotrophs of the genus Methylococcus.</title>
        <authorList>
            <person name="Saltykova V."/>
            <person name="Danilova O.V."/>
            <person name="Oshkin I.Y."/>
            <person name="Belova S.E."/>
            <person name="Pimenov N.V."/>
            <person name="Dedysh S.N."/>
        </authorList>
    </citation>
    <scope>NUCLEOTIDE SEQUENCE</scope>
    <source>
        <strain evidence="3">S20</strain>
    </source>
</reference>
<dbReference type="NCBIfam" id="TIGR00654">
    <property type="entry name" value="PhzF_family"/>
    <property type="match status" value="1"/>
</dbReference>
<comment type="similarity">
    <text evidence="1">Belongs to the PhzF family.</text>
</comment>
<dbReference type="PIRSF" id="PIRSF016184">
    <property type="entry name" value="PhzC_PhzF"/>
    <property type="match status" value="1"/>
</dbReference>
<evidence type="ECO:0000256" key="1">
    <source>
        <dbReference type="ARBA" id="ARBA00008270"/>
    </source>
</evidence>
<dbReference type="PANTHER" id="PTHR13774:SF32">
    <property type="entry name" value="ANTISENSE-ENHANCING SEQUENCE 1"/>
    <property type="match status" value="1"/>
</dbReference>
<dbReference type="RefSeq" id="WP_407050381.1">
    <property type="nucleotide sequence ID" value="NZ_CP158568.1"/>
</dbReference>
<feature type="active site" evidence="2">
    <location>
        <position position="46"/>
    </location>
</feature>
<dbReference type="SUPFAM" id="SSF54506">
    <property type="entry name" value="Diaminopimelate epimerase-like"/>
    <property type="match status" value="1"/>
</dbReference>
<dbReference type="PANTHER" id="PTHR13774">
    <property type="entry name" value="PHENAZINE BIOSYNTHESIS PROTEIN"/>
    <property type="match status" value="1"/>
</dbReference>
<evidence type="ECO:0000256" key="2">
    <source>
        <dbReference type="PIRSR" id="PIRSR016184-1"/>
    </source>
</evidence>
<evidence type="ECO:0000313" key="3">
    <source>
        <dbReference type="EMBL" id="XBY45291.1"/>
    </source>
</evidence>
<accession>A0AAU7XBG0</accession>
<dbReference type="GO" id="GO:0016853">
    <property type="term" value="F:isomerase activity"/>
    <property type="evidence" value="ECO:0007669"/>
    <property type="project" value="TreeGrafter"/>
</dbReference>
<dbReference type="EMBL" id="CP158568">
    <property type="protein sequence ID" value="XBY45291.1"/>
    <property type="molecule type" value="Genomic_DNA"/>
</dbReference>
<dbReference type="InterPro" id="IPR003719">
    <property type="entry name" value="Phenazine_PhzF-like"/>
</dbReference>
<dbReference type="Gene3D" id="3.10.310.10">
    <property type="entry name" value="Diaminopimelate Epimerase, Chain A, domain 1"/>
    <property type="match status" value="2"/>
</dbReference>
<organism evidence="3">
    <name type="scientific">Methyloraptor flagellatus</name>
    <dbReference type="NCBI Taxonomy" id="3162530"/>
    <lineage>
        <taxon>Bacteria</taxon>
        <taxon>Pseudomonadati</taxon>
        <taxon>Pseudomonadota</taxon>
        <taxon>Alphaproteobacteria</taxon>
        <taxon>Hyphomicrobiales</taxon>
        <taxon>Ancalomicrobiaceae</taxon>
        <taxon>Methyloraptor</taxon>
    </lineage>
</organism>
<dbReference type="KEGG" id="mflg:ABS361_03110"/>